<protein>
    <submittedName>
        <fullName evidence="1">Uncharacterized protein</fullName>
    </submittedName>
</protein>
<evidence type="ECO:0000313" key="2">
    <source>
        <dbReference type="Proteomes" id="UP000272213"/>
    </source>
</evidence>
<proteinExistence type="predicted"/>
<dbReference type="AlphaFoldDB" id="A0A3R9LLY7"/>
<organism evidence="1 2">
    <name type="scientific">Streptococcus cristatus</name>
    <dbReference type="NCBI Taxonomy" id="45634"/>
    <lineage>
        <taxon>Bacteria</taxon>
        <taxon>Bacillati</taxon>
        <taxon>Bacillota</taxon>
        <taxon>Bacilli</taxon>
        <taxon>Lactobacillales</taxon>
        <taxon>Streptococcaceae</taxon>
        <taxon>Streptococcus</taxon>
    </lineage>
</organism>
<name>A0A3R9LLY7_STRCR</name>
<dbReference type="RefSeq" id="WP_125382585.1">
    <property type="nucleotide sequence ID" value="NZ_RJPM01000002.1"/>
</dbReference>
<comment type="caution">
    <text evidence="1">The sequence shown here is derived from an EMBL/GenBank/DDBJ whole genome shotgun (WGS) entry which is preliminary data.</text>
</comment>
<dbReference type="Proteomes" id="UP000272213">
    <property type="component" value="Unassembled WGS sequence"/>
</dbReference>
<sequence length="369" mass="43222">MKKVLTIVGSVLLGVLLLWGYHSYQQSEQDKQERQKSEQAKQERQKYENMGYYTGKWEIDSYEFLEDGRGVAVHWKSLTPEEDRLFAKYNPDLSENFLGVHGASNQRYIIRKYFHNSTYRGTQKLPNEDPEVYYAMSIYRIDDQKLEGSQLDLYKLVEDYNPDYIPETTGGIIEKDGKDYISIQVYKRGWELSQKKQLWLNLETKQIDWEDTKIQQYPESPSVDLGPLKDKMGKMTTDLRTSTADDLWNQNKLSFRQDVLKGSVLETAAPKVYQVLSKQDSQFFLLIDSKYDYDKVYGDVPQFLDLYQLFVPANTNLYEGLKIPAELSKDDQEHSVNTKEEFDLYYDVAKDRELNKQRRILVEKGELGG</sequence>
<evidence type="ECO:0000313" key="1">
    <source>
        <dbReference type="EMBL" id="RSJ77098.1"/>
    </source>
</evidence>
<reference evidence="1 2" key="1">
    <citation type="submission" date="2018-11" db="EMBL/GenBank/DDBJ databases">
        <title>Species Designations Belie Phenotypic and Genotypic Heterogeneity in Oral Streptococci.</title>
        <authorList>
            <person name="Velsko I."/>
        </authorList>
    </citation>
    <scope>NUCLEOTIDE SEQUENCE [LARGE SCALE GENOMIC DNA]</scope>
    <source>
        <strain evidence="1 2">BCA6</strain>
    </source>
</reference>
<dbReference type="EMBL" id="RJPM01000002">
    <property type="protein sequence ID" value="RSJ77098.1"/>
    <property type="molecule type" value="Genomic_DNA"/>
</dbReference>
<accession>A0A3R9LLY7</accession>
<gene>
    <name evidence="1" type="ORF">D8798_04565</name>
</gene>